<name>A0ABW1SC32_9PROT</name>
<protein>
    <submittedName>
        <fullName evidence="1">Antirestriction protein ArdA</fullName>
    </submittedName>
</protein>
<dbReference type="Gene3D" id="3.10.20.480">
    <property type="entry name" value="Antirestriction protein ArdA, domain 1"/>
    <property type="match status" value="1"/>
</dbReference>
<gene>
    <name evidence="1" type="ORF">ACFQDM_14080</name>
</gene>
<dbReference type="Proteomes" id="UP001596303">
    <property type="component" value="Unassembled WGS sequence"/>
</dbReference>
<dbReference type="RefSeq" id="WP_377380060.1">
    <property type="nucleotide sequence ID" value="NZ_JBHSSW010000028.1"/>
</dbReference>
<accession>A0ABW1SC32</accession>
<sequence>MTKNGEIRIYVACLAAYNNGYLHGAWIDATLGENAIWDQINEVLKTSPMPNAEEWALHDYEGFEGLNISEYEGIQSVVEKAEFIKEHGRLGAEIVSHYGDFDTAKRALEDDYAGQYDSLADFAQEITEETSEIPIHLQHYIDWERMGRDLEINDVLAIDMGYREVHVFWNR</sequence>
<organism evidence="1 2">
    <name type="scientific">Ponticaulis profundi</name>
    <dbReference type="NCBI Taxonomy" id="2665222"/>
    <lineage>
        <taxon>Bacteria</taxon>
        <taxon>Pseudomonadati</taxon>
        <taxon>Pseudomonadota</taxon>
        <taxon>Alphaproteobacteria</taxon>
        <taxon>Hyphomonadales</taxon>
        <taxon>Hyphomonadaceae</taxon>
        <taxon>Ponticaulis</taxon>
    </lineage>
</organism>
<dbReference type="InterPro" id="IPR041893">
    <property type="entry name" value="ArdA_dom3"/>
</dbReference>
<dbReference type="Gene3D" id="1.10.10.1190">
    <property type="entry name" value="Antirestriction protein ArdA, domain 3"/>
    <property type="match status" value="1"/>
</dbReference>
<keyword evidence="2" id="KW-1185">Reference proteome</keyword>
<dbReference type="InterPro" id="IPR041895">
    <property type="entry name" value="ArdA_dom1"/>
</dbReference>
<evidence type="ECO:0000313" key="1">
    <source>
        <dbReference type="EMBL" id="MFC6199210.1"/>
    </source>
</evidence>
<reference evidence="2" key="1">
    <citation type="journal article" date="2019" name="Int. J. Syst. Evol. Microbiol.">
        <title>The Global Catalogue of Microorganisms (GCM) 10K type strain sequencing project: providing services to taxonomists for standard genome sequencing and annotation.</title>
        <authorList>
            <consortium name="The Broad Institute Genomics Platform"/>
            <consortium name="The Broad Institute Genome Sequencing Center for Infectious Disease"/>
            <person name="Wu L."/>
            <person name="Ma J."/>
        </authorList>
    </citation>
    <scope>NUCLEOTIDE SEQUENCE [LARGE SCALE GENOMIC DNA]</scope>
    <source>
        <strain evidence="2">CGMCC-1.15741</strain>
    </source>
</reference>
<proteinExistence type="predicted"/>
<dbReference type="InterPro" id="IPR009899">
    <property type="entry name" value="ArdA"/>
</dbReference>
<evidence type="ECO:0000313" key="2">
    <source>
        <dbReference type="Proteomes" id="UP001596303"/>
    </source>
</evidence>
<dbReference type="EMBL" id="JBHSSW010000028">
    <property type="protein sequence ID" value="MFC6199210.1"/>
    <property type="molecule type" value="Genomic_DNA"/>
</dbReference>
<comment type="caution">
    <text evidence="1">The sequence shown here is derived from an EMBL/GenBank/DDBJ whole genome shotgun (WGS) entry which is preliminary data.</text>
</comment>
<dbReference type="Pfam" id="PF07275">
    <property type="entry name" value="ArdA"/>
    <property type="match status" value="1"/>
</dbReference>